<dbReference type="AlphaFoldDB" id="A0A1Y5TXH6"/>
<accession>A0A1Y5TXH6</accession>
<dbReference type="RefSeq" id="WP_085855544.1">
    <property type="nucleotide sequence ID" value="NZ_FOPF01000019.1"/>
</dbReference>
<evidence type="ECO:0000256" key="1">
    <source>
        <dbReference type="SAM" id="MobiDB-lite"/>
    </source>
</evidence>
<evidence type="ECO:0000313" key="2">
    <source>
        <dbReference type="EMBL" id="SLN70775.1"/>
    </source>
</evidence>
<dbReference type="OrthoDB" id="7471221at2"/>
<organism evidence="2 3">
    <name type="scientific">Palleronia marisminoris</name>
    <dbReference type="NCBI Taxonomy" id="315423"/>
    <lineage>
        <taxon>Bacteria</taxon>
        <taxon>Pseudomonadati</taxon>
        <taxon>Pseudomonadota</taxon>
        <taxon>Alphaproteobacteria</taxon>
        <taxon>Rhodobacterales</taxon>
        <taxon>Roseobacteraceae</taxon>
        <taxon>Palleronia</taxon>
    </lineage>
</organism>
<reference evidence="2 3" key="1">
    <citation type="submission" date="2017-03" db="EMBL/GenBank/DDBJ databases">
        <authorList>
            <person name="Afonso C.L."/>
            <person name="Miller P.J."/>
            <person name="Scott M.A."/>
            <person name="Spackman E."/>
            <person name="Goraichik I."/>
            <person name="Dimitrov K.M."/>
            <person name="Suarez D.L."/>
            <person name="Swayne D.E."/>
        </authorList>
    </citation>
    <scope>NUCLEOTIDE SEQUENCE [LARGE SCALE GENOMIC DNA]</scope>
    <source>
        <strain evidence="2 3">CECT 7066</strain>
    </source>
</reference>
<proteinExistence type="predicted"/>
<feature type="compositionally biased region" description="Low complexity" evidence="1">
    <location>
        <begin position="220"/>
        <end position="236"/>
    </location>
</feature>
<dbReference type="STRING" id="315423.SAMN04488020_1194"/>
<dbReference type="EMBL" id="FWFV01000018">
    <property type="protein sequence ID" value="SLN70775.1"/>
    <property type="molecule type" value="Genomic_DNA"/>
</dbReference>
<keyword evidence="3" id="KW-1185">Reference proteome</keyword>
<feature type="compositionally biased region" description="Basic and acidic residues" evidence="1">
    <location>
        <begin position="86"/>
        <end position="110"/>
    </location>
</feature>
<dbReference type="Proteomes" id="UP000193870">
    <property type="component" value="Unassembled WGS sequence"/>
</dbReference>
<feature type="compositionally biased region" description="Low complexity" evidence="1">
    <location>
        <begin position="139"/>
        <end position="210"/>
    </location>
</feature>
<sequence>MADKSSREIERDLEHQRDELRHTIDEALDRMTLEGAWTYAGKYLRDHRSAYGQTLGSVIKEKPLAVGLVAVGMAWIMFGPSNVAREAAREDRYGRDDRRDDAETRRRLEAGDFDDTTARGPTGRDARPDPWAAPSRTPSPTSAGTGAVGGATSPTTSTSTTPGGTSSSTTGTSSGPSSTRRTGDSTVTAPAVAPASTPPSSTGTTTSTGSTGSGSGAGGSDTSSGTTTTDPKSSKV</sequence>
<name>A0A1Y5TXH6_9RHOB</name>
<evidence type="ECO:0008006" key="4">
    <source>
        <dbReference type="Google" id="ProtNLM"/>
    </source>
</evidence>
<gene>
    <name evidence="2" type="ORF">PAM7066_03594</name>
</gene>
<evidence type="ECO:0000313" key="3">
    <source>
        <dbReference type="Proteomes" id="UP000193870"/>
    </source>
</evidence>
<feature type="region of interest" description="Disordered" evidence="1">
    <location>
        <begin position="86"/>
        <end position="236"/>
    </location>
</feature>
<protein>
    <recommendedName>
        <fullName evidence="4">DUF3618 domain-containing protein</fullName>
    </recommendedName>
</protein>